<dbReference type="InterPro" id="IPR029526">
    <property type="entry name" value="PGBD"/>
</dbReference>
<organism evidence="2 3">
    <name type="scientific">Bombyx mori</name>
    <name type="common">Silk moth</name>
    <dbReference type="NCBI Taxonomy" id="7091"/>
    <lineage>
        <taxon>Eukaryota</taxon>
        <taxon>Metazoa</taxon>
        <taxon>Ecdysozoa</taxon>
        <taxon>Arthropoda</taxon>
        <taxon>Hexapoda</taxon>
        <taxon>Insecta</taxon>
        <taxon>Pterygota</taxon>
        <taxon>Neoptera</taxon>
        <taxon>Endopterygota</taxon>
        <taxon>Lepidoptera</taxon>
        <taxon>Glossata</taxon>
        <taxon>Ditrysia</taxon>
        <taxon>Bombycoidea</taxon>
        <taxon>Bombycidae</taxon>
        <taxon>Bombycinae</taxon>
        <taxon>Bombyx</taxon>
    </lineage>
</organism>
<reference evidence="3" key="1">
    <citation type="journal article" date="2008" name="Insect Biochem. Mol. Biol.">
        <title>The genome of a lepidopteran model insect, the silkworm Bombyx mori.</title>
        <authorList>
            <consortium name="International Silkworm Genome Consortium"/>
        </authorList>
    </citation>
    <scope>NUCLEOTIDE SEQUENCE [LARGE SCALE GENOMIC DNA]</scope>
    <source>
        <strain evidence="3">p50T</strain>
    </source>
</reference>
<evidence type="ECO:0000313" key="2">
    <source>
        <dbReference type="EnsemblMetazoa" id="XP_037870324.1"/>
    </source>
</evidence>
<feature type="domain" description="PiggyBac transposable element-derived protein" evidence="1">
    <location>
        <begin position="108"/>
        <end position="463"/>
    </location>
</feature>
<dbReference type="CDD" id="cd19757">
    <property type="entry name" value="Bbox1"/>
    <property type="match status" value="1"/>
</dbReference>
<accession>A0A8R2M094</accession>
<protein>
    <recommendedName>
        <fullName evidence="1">PiggyBac transposable element-derived protein domain-containing protein</fullName>
    </recommendedName>
</protein>
<dbReference type="AlphaFoldDB" id="A0A8R2M094"/>
<proteinExistence type="predicted"/>
<evidence type="ECO:0000313" key="3">
    <source>
        <dbReference type="Proteomes" id="UP000005204"/>
    </source>
</evidence>
<name>A0A8R2M094_BOMMO</name>
<evidence type="ECO:0000259" key="1">
    <source>
        <dbReference type="Pfam" id="PF13843"/>
    </source>
</evidence>
<dbReference type="PANTHER" id="PTHR47272:SF2">
    <property type="entry name" value="PIGGYBAC TRANSPOSABLE ELEMENT-DERIVED PROTEIN 3-LIKE"/>
    <property type="match status" value="1"/>
</dbReference>
<dbReference type="Pfam" id="PF13843">
    <property type="entry name" value="DDE_Tnp_1_7"/>
    <property type="match status" value="1"/>
</dbReference>
<dbReference type="EnsemblMetazoa" id="XM_038014396.1">
    <property type="protein sequence ID" value="XP_037870324.1"/>
    <property type="gene ID" value="LOC119629231"/>
</dbReference>
<reference evidence="2" key="2">
    <citation type="submission" date="2022-06" db="UniProtKB">
        <authorList>
            <consortium name="EnsemblMetazoa"/>
        </authorList>
    </citation>
    <scope>IDENTIFICATION</scope>
    <source>
        <strain evidence="2">p50T (Dazao)</strain>
    </source>
</reference>
<keyword evidence="3" id="KW-1185">Reference proteome</keyword>
<dbReference type="Proteomes" id="UP000005204">
    <property type="component" value="Unassembled WGS sequence"/>
</dbReference>
<sequence>MTAFFDNGSGVLRPLDSDLILHLLQDGNDSEVEGIDDDDELPLQRPCNPAVIDVPSPQFPIPPPAQPQRRNVVQNKAKARRRLWRQEAFSQKEHGYPQRVQPGVIREPLEYFSDYFNDDFFESTAFCTNNYFMRHNGRILNTNAIELKKLVGIHFIMGCIPYPRLFMYWREGLRLDIVANVMARDRFKTLRSALHVVDSDTAPTGNTNTLWKVQPILDRVKKTCDRLERQPGYFSIDEQMIPFSGVCPRGLRQVIKTKPRPQGLKVFVATTHDGLMIDFEVYRGANTSMGDRSLGVGASIILHLSKSIPRGSCIYFDRYFSSIPLLEKLSTIGLHGTATLMMNRIPERKNIDFKPDRRMKRGESQQFVCDDVVVVKWMDNKSVLVASNCTSADDTTFVQRWDKNISAFTDVTAPKIIANYNRYMGGVDILDQSMEYYRTFMKTRKWTLKVILHFFDLALCNAWRLYKLECAAAAIPNSKVMDLLEFRMQVADGLTNTPNRRRRISESDENAVENVVQNNNTRFKRTNQPSQAKKYDGYDHLPCFESIDNPRACRMENCKSRSKIRCVKCDVYLCLKRGQNCFAAYHTK</sequence>
<dbReference type="PANTHER" id="PTHR47272">
    <property type="entry name" value="DDE_TNP_1_7 DOMAIN-CONTAINING PROTEIN"/>
    <property type="match status" value="1"/>
</dbReference>